<dbReference type="InterPro" id="IPR016024">
    <property type="entry name" value="ARM-type_fold"/>
</dbReference>
<comment type="caution">
    <text evidence="2">The sequence shown here is derived from an EMBL/GenBank/DDBJ whole genome shotgun (WGS) entry which is preliminary data.</text>
</comment>
<keyword evidence="3" id="KW-1185">Reference proteome</keyword>
<proteinExistence type="predicted"/>
<protein>
    <recommendedName>
        <fullName evidence="1">TOG domain-containing protein</fullName>
    </recommendedName>
</protein>
<evidence type="ECO:0000313" key="2">
    <source>
        <dbReference type="EMBL" id="CAK0749756.1"/>
    </source>
</evidence>
<dbReference type="GO" id="GO:0000226">
    <property type="term" value="P:microtubule cytoskeleton organization"/>
    <property type="evidence" value="ECO:0007669"/>
    <property type="project" value="TreeGrafter"/>
</dbReference>
<evidence type="ECO:0000313" key="3">
    <source>
        <dbReference type="Proteomes" id="UP001314263"/>
    </source>
</evidence>
<dbReference type="SUPFAM" id="SSF48371">
    <property type="entry name" value="ARM repeat"/>
    <property type="match status" value="1"/>
</dbReference>
<dbReference type="Proteomes" id="UP001314263">
    <property type="component" value="Unassembled WGS sequence"/>
</dbReference>
<dbReference type="GO" id="GO:0008017">
    <property type="term" value="F:microtubule binding"/>
    <property type="evidence" value="ECO:0007669"/>
    <property type="project" value="TreeGrafter"/>
</dbReference>
<feature type="domain" description="TOG" evidence="1">
    <location>
        <begin position="26"/>
        <end position="275"/>
    </location>
</feature>
<reference evidence="2 3" key="1">
    <citation type="submission" date="2023-10" db="EMBL/GenBank/DDBJ databases">
        <authorList>
            <person name="Maclean D."/>
            <person name="Macfadyen A."/>
        </authorList>
    </citation>
    <scope>NUCLEOTIDE SEQUENCE [LARGE SCALE GENOMIC DNA]</scope>
</reference>
<evidence type="ECO:0000259" key="1">
    <source>
        <dbReference type="SMART" id="SM01349"/>
    </source>
</evidence>
<dbReference type="InterPro" id="IPR024395">
    <property type="entry name" value="CLASP_N_dom"/>
</dbReference>
<accession>A0AAV1HVI4</accession>
<name>A0AAV1HVI4_9CHLO</name>
<dbReference type="Pfam" id="PF12348">
    <property type="entry name" value="CLASP_N"/>
    <property type="match status" value="1"/>
</dbReference>
<dbReference type="Gene3D" id="1.25.10.10">
    <property type="entry name" value="Leucine-rich Repeat Variant"/>
    <property type="match status" value="1"/>
</dbReference>
<dbReference type="EMBL" id="CAUYUE010000003">
    <property type="protein sequence ID" value="CAK0749756.1"/>
    <property type="molecule type" value="Genomic_DNA"/>
</dbReference>
<dbReference type="SMART" id="SM01349">
    <property type="entry name" value="TOG"/>
    <property type="match status" value="1"/>
</dbReference>
<dbReference type="PANTHER" id="PTHR21567:SF87">
    <property type="entry name" value="CRESCERIN-LIKE PROTEIN CHE-12"/>
    <property type="match status" value="1"/>
</dbReference>
<dbReference type="InterPro" id="IPR011989">
    <property type="entry name" value="ARM-like"/>
</dbReference>
<dbReference type="PANTHER" id="PTHR21567">
    <property type="entry name" value="CLASP"/>
    <property type="match status" value="1"/>
</dbReference>
<dbReference type="InterPro" id="IPR034085">
    <property type="entry name" value="TOG"/>
</dbReference>
<dbReference type="AlphaFoldDB" id="A0AAV1HVI4"/>
<gene>
    <name evidence="2" type="ORF">CVIRNUC_001935</name>
</gene>
<dbReference type="GO" id="GO:0005881">
    <property type="term" value="C:cytoplasmic microtubule"/>
    <property type="evidence" value="ECO:0007669"/>
    <property type="project" value="TreeGrafter"/>
</dbReference>
<organism evidence="2 3">
    <name type="scientific">Coccomyxa viridis</name>
    <dbReference type="NCBI Taxonomy" id="1274662"/>
    <lineage>
        <taxon>Eukaryota</taxon>
        <taxon>Viridiplantae</taxon>
        <taxon>Chlorophyta</taxon>
        <taxon>core chlorophytes</taxon>
        <taxon>Trebouxiophyceae</taxon>
        <taxon>Trebouxiophyceae incertae sedis</taxon>
        <taxon>Coccomyxaceae</taxon>
        <taxon>Coccomyxa</taxon>
    </lineage>
</organism>
<sequence>MPAEQQYETSSGPITVRDTCELLQPCLHPAQTLHSVLMTMAQANASQRVDLDWQAQNQAFLDTRRLLVHHGEVVQQQLPALVAAVSPACQALRSQTARAALLTLQELVQRQGTRADACADAIVAAAATRLGSGAARGSSLSTDADAVLSAAVDCLSAAKVATALLASLSSKNQHTRARLAFHLCKCLAKSPSRFGISGAAGLQPRLFATAVACLEDGHPEARACGRQMLHLLHDDVMSRADFQELLNMPSQKSMKARLQKVLDRQGITAGLSKHAGRRCAQSELDIQTSVNSLMEEL</sequence>